<protein>
    <submittedName>
        <fullName evidence="1">Uncharacterized protein</fullName>
    </submittedName>
</protein>
<comment type="caution">
    <text evidence="1">The sequence shown here is derived from an EMBL/GenBank/DDBJ whole genome shotgun (WGS) entry which is preliminary data.</text>
</comment>
<sequence>MKKKAEQPKHSDAEMKRYLGSLAEHFDHRFDAVIEQFSGINRKLDAQREVVGELKEDSDISKVNMEIVKSGLAKKVDYQEFLALEKRVRLVETKLRH</sequence>
<organism evidence="1 2">
    <name type="scientific">Candidatus Lloydbacteria bacterium RIFCSPHIGHO2_02_FULL_54_17</name>
    <dbReference type="NCBI Taxonomy" id="1798664"/>
    <lineage>
        <taxon>Bacteria</taxon>
        <taxon>Candidatus Lloydiibacteriota</taxon>
    </lineage>
</organism>
<proteinExistence type="predicted"/>
<dbReference type="EMBL" id="MHLO01000049">
    <property type="protein sequence ID" value="OGZ10639.1"/>
    <property type="molecule type" value="Genomic_DNA"/>
</dbReference>
<reference evidence="1 2" key="1">
    <citation type="journal article" date="2016" name="Nat. Commun.">
        <title>Thousands of microbial genomes shed light on interconnected biogeochemical processes in an aquifer system.</title>
        <authorList>
            <person name="Anantharaman K."/>
            <person name="Brown C.T."/>
            <person name="Hug L.A."/>
            <person name="Sharon I."/>
            <person name="Castelle C.J."/>
            <person name="Probst A.J."/>
            <person name="Thomas B.C."/>
            <person name="Singh A."/>
            <person name="Wilkins M.J."/>
            <person name="Karaoz U."/>
            <person name="Brodie E.L."/>
            <person name="Williams K.H."/>
            <person name="Hubbard S.S."/>
            <person name="Banfield J.F."/>
        </authorList>
    </citation>
    <scope>NUCLEOTIDE SEQUENCE [LARGE SCALE GENOMIC DNA]</scope>
</reference>
<dbReference type="Proteomes" id="UP000178636">
    <property type="component" value="Unassembled WGS sequence"/>
</dbReference>
<gene>
    <name evidence="1" type="ORF">A3C93_03015</name>
</gene>
<accession>A0A1G2DAI1</accession>
<evidence type="ECO:0000313" key="2">
    <source>
        <dbReference type="Proteomes" id="UP000178636"/>
    </source>
</evidence>
<name>A0A1G2DAI1_9BACT</name>
<evidence type="ECO:0000313" key="1">
    <source>
        <dbReference type="EMBL" id="OGZ10639.1"/>
    </source>
</evidence>
<dbReference type="AlphaFoldDB" id="A0A1G2DAI1"/>